<evidence type="ECO:0000256" key="2">
    <source>
        <dbReference type="ARBA" id="ARBA00022989"/>
    </source>
</evidence>
<dbReference type="Gene3D" id="1.20.1250.20">
    <property type="entry name" value="MFS general substrate transporter like domains"/>
    <property type="match status" value="1"/>
</dbReference>
<accession>A0A857JFY1</accession>
<feature type="transmembrane region" description="Helical" evidence="4">
    <location>
        <begin position="231"/>
        <end position="253"/>
    </location>
</feature>
<evidence type="ECO:0000256" key="1">
    <source>
        <dbReference type="ARBA" id="ARBA00022692"/>
    </source>
</evidence>
<feature type="transmembrane region" description="Helical" evidence="4">
    <location>
        <begin position="15"/>
        <end position="35"/>
    </location>
</feature>
<dbReference type="EMBL" id="CP047656">
    <property type="protein sequence ID" value="QHJ10120.1"/>
    <property type="molecule type" value="Genomic_DNA"/>
</dbReference>
<feature type="transmembrane region" description="Helical" evidence="4">
    <location>
        <begin position="387"/>
        <end position="406"/>
    </location>
</feature>
<evidence type="ECO:0000256" key="4">
    <source>
        <dbReference type="SAM" id="Phobius"/>
    </source>
</evidence>
<protein>
    <submittedName>
        <fullName evidence="6">2-nitroimidazole transporter</fullName>
    </submittedName>
</protein>
<dbReference type="AlphaFoldDB" id="A0A857JFY1"/>
<dbReference type="Proteomes" id="UP000464524">
    <property type="component" value="Chromosome"/>
</dbReference>
<evidence type="ECO:0000256" key="3">
    <source>
        <dbReference type="ARBA" id="ARBA00023136"/>
    </source>
</evidence>
<feature type="transmembrane region" description="Helical" evidence="4">
    <location>
        <begin position="321"/>
        <end position="342"/>
    </location>
</feature>
<name>A0A857JFY1_9ALTE</name>
<keyword evidence="3 4" id="KW-0472">Membrane</keyword>
<reference evidence="6 7" key="1">
    <citation type="submission" date="2019-12" db="EMBL/GenBank/DDBJ databases">
        <title>Genome sequencing and assembly of endphytes of Porphyra tenera.</title>
        <authorList>
            <person name="Park J.M."/>
            <person name="Shin R."/>
            <person name="Jo S.H."/>
        </authorList>
    </citation>
    <scope>NUCLEOTIDE SEQUENCE [LARGE SCALE GENOMIC DNA]</scope>
    <source>
        <strain evidence="6 7">GPM4</strain>
    </source>
</reference>
<dbReference type="InterPro" id="IPR036259">
    <property type="entry name" value="MFS_trans_sf"/>
</dbReference>
<evidence type="ECO:0000313" key="6">
    <source>
        <dbReference type="EMBL" id="QHJ10120.1"/>
    </source>
</evidence>
<dbReference type="KEGG" id="pmes:FX988_00332"/>
<dbReference type="Pfam" id="PF07690">
    <property type="entry name" value="MFS_1"/>
    <property type="match status" value="1"/>
</dbReference>
<feature type="transmembrane region" description="Helical" evidence="4">
    <location>
        <begin position="83"/>
        <end position="102"/>
    </location>
</feature>
<dbReference type="OrthoDB" id="5317164at2"/>
<dbReference type="PROSITE" id="PS50850">
    <property type="entry name" value="MFS"/>
    <property type="match status" value="1"/>
</dbReference>
<organism evidence="6 7">
    <name type="scientific">Paraglaciecola mesophila</name>
    <dbReference type="NCBI Taxonomy" id="197222"/>
    <lineage>
        <taxon>Bacteria</taxon>
        <taxon>Pseudomonadati</taxon>
        <taxon>Pseudomonadota</taxon>
        <taxon>Gammaproteobacteria</taxon>
        <taxon>Alteromonadales</taxon>
        <taxon>Alteromonadaceae</taxon>
        <taxon>Paraglaciecola</taxon>
    </lineage>
</organism>
<feature type="transmembrane region" description="Helical" evidence="4">
    <location>
        <begin position="174"/>
        <end position="193"/>
    </location>
</feature>
<dbReference type="PANTHER" id="PTHR23523:SF2">
    <property type="entry name" value="2-NITROIMIDAZOLE TRANSPORTER"/>
    <property type="match status" value="1"/>
</dbReference>
<feature type="transmembrane region" description="Helical" evidence="4">
    <location>
        <begin position="141"/>
        <end position="162"/>
    </location>
</feature>
<keyword evidence="1 4" id="KW-0812">Transmembrane</keyword>
<feature type="transmembrane region" description="Helical" evidence="4">
    <location>
        <begin position="273"/>
        <end position="290"/>
    </location>
</feature>
<evidence type="ECO:0000313" key="7">
    <source>
        <dbReference type="Proteomes" id="UP000464524"/>
    </source>
</evidence>
<feature type="transmembrane region" description="Helical" evidence="4">
    <location>
        <begin position="108"/>
        <end position="129"/>
    </location>
</feature>
<dbReference type="InterPro" id="IPR020846">
    <property type="entry name" value="MFS_dom"/>
</dbReference>
<dbReference type="PANTHER" id="PTHR23523">
    <property type="match status" value="1"/>
</dbReference>
<keyword evidence="2 4" id="KW-1133">Transmembrane helix</keyword>
<dbReference type="GO" id="GO:0022857">
    <property type="term" value="F:transmembrane transporter activity"/>
    <property type="evidence" value="ECO:0007669"/>
    <property type="project" value="InterPro"/>
</dbReference>
<gene>
    <name evidence="6" type="ORF">FX988_00332</name>
</gene>
<dbReference type="SUPFAM" id="SSF103473">
    <property type="entry name" value="MFS general substrate transporter"/>
    <property type="match status" value="1"/>
</dbReference>
<feature type="transmembrane region" description="Helical" evidence="4">
    <location>
        <begin position="47"/>
        <end position="71"/>
    </location>
</feature>
<feature type="transmembrane region" description="Helical" evidence="4">
    <location>
        <begin position="362"/>
        <end position="381"/>
    </location>
</feature>
<dbReference type="InterPro" id="IPR052524">
    <property type="entry name" value="MFS_Cyanate_Porter"/>
</dbReference>
<sequence length="414" mass="44211">MQLVNRIERSAPRKIAASTFVLVLGILFVAANLRAPITSIAPVIEHIINTFTLSSAQAGMLTTLPLIAFALASPLAAKLARKIGIETAIFIALILIGAGIVLRLVDAMWMLYLATAVIGVGIAIGNVLLPSLIKRDFAARVTMMTSCYVLAMGIFSGGFSALVTPLANERALQWQGALGIFGVVTLLSLLLWLPRLTKRTMPDDVSPATIDLSNRVAPNSAKASKVWHFSLAWQVTLFLGLNSFMTYVLIGWLPNILVEAGYTRVYAGVLHGWLQFASAIPGFVLIPILARLKDQRVPAVTISLLGAVSILGLLYAPQFAFLWTVLIGFSSGGCFILGLPFISFRSQNALQAASLSGMAQSFGYSLAAIGPMLAGYLYSAFGSWSGSLWMCALACLLCAFVGLGCGRNKVLPHF</sequence>
<proteinExistence type="predicted"/>
<dbReference type="InterPro" id="IPR011701">
    <property type="entry name" value="MFS"/>
</dbReference>
<feature type="domain" description="Major facilitator superfamily (MFS) profile" evidence="5">
    <location>
        <begin position="18"/>
        <end position="410"/>
    </location>
</feature>
<evidence type="ECO:0000259" key="5">
    <source>
        <dbReference type="PROSITE" id="PS50850"/>
    </source>
</evidence>
<feature type="transmembrane region" description="Helical" evidence="4">
    <location>
        <begin position="297"/>
        <end position="315"/>
    </location>
</feature>
<keyword evidence="7" id="KW-1185">Reference proteome</keyword>
<dbReference type="RefSeq" id="WP_160178045.1">
    <property type="nucleotide sequence ID" value="NZ_CP047656.1"/>
</dbReference>